<organism evidence="1 2">
    <name type="scientific">Magnetospirillum molischianum DSM 120</name>
    <dbReference type="NCBI Taxonomy" id="1150626"/>
    <lineage>
        <taxon>Bacteria</taxon>
        <taxon>Pseudomonadati</taxon>
        <taxon>Pseudomonadota</taxon>
        <taxon>Alphaproteobacteria</taxon>
        <taxon>Rhodospirillales</taxon>
        <taxon>Rhodospirillaceae</taxon>
        <taxon>Magnetospirillum</taxon>
    </lineage>
</organism>
<dbReference type="RefSeq" id="WP_002731421.1">
    <property type="nucleotide sequence ID" value="NZ_CAHP01000060.1"/>
</dbReference>
<dbReference type="Proteomes" id="UP000004169">
    <property type="component" value="Unassembled WGS sequence"/>
</dbReference>
<name>H8FY98_MAGML</name>
<keyword evidence="2" id="KW-1185">Reference proteome</keyword>
<reference evidence="1 2" key="1">
    <citation type="journal article" date="2012" name="J. Bacteriol.">
        <title>Draft Genome Sequence of the Purple Photosynthetic Bacterium Phaeospirillum molischianum DSM120, a Particularly Versatile Bacterium.</title>
        <authorList>
            <person name="Duquesne K."/>
            <person name="Prima V."/>
            <person name="Ji B."/>
            <person name="Rouy Z."/>
            <person name="Medigue C."/>
            <person name="Talla E."/>
            <person name="Sturgis J.N."/>
        </authorList>
    </citation>
    <scope>NUCLEOTIDE SEQUENCE [LARGE SCALE GENOMIC DNA]</scope>
    <source>
        <strain evidence="2">DSM120</strain>
    </source>
</reference>
<evidence type="ECO:0000313" key="1">
    <source>
        <dbReference type="EMBL" id="CCG43336.1"/>
    </source>
</evidence>
<dbReference type="STRING" id="1150626.PHAMO_80127"/>
<gene>
    <name evidence="1" type="ORF">PHAMO_80127</name>
</gene>
<evidence type="ECO:0000313" key="2">
    <source>
        <dbReference type="Proteomes" id="UP000004169"/>
    </source>
</evidence>
<proteinExistence type="predicted"/>
<sequence length="61" mass="6665">MTELSFTVGQKVSFDVRNPRNGAITTLEGMVSDATLVRGRIEVKNACGQVFKPFAKHARAI</sequence>
<dbReference type="AlphaFoldDB" id="H8FY98"/>
<dbReference type="EMBL" id="CAHP01000060">
    <property type="protein sequence ID" value="CCG43336.1"/>
    <property type="molecule type" value="Genomic_DNA"/>
</dbReference>
<comment type="caution">
    <text evidence="1">The sequence shown here is derived from an EMBL/GenBank/DDBJ whole genome shotgun (WGS) entry which is preliminary data.</text>
</comment>
<protein>
    <submittedName>
        <fullName evidence="1">Uncharacterized protein</fullName>
    </submittedName>
</protein>
<accession>H8FY98</accession>